<dbReference type="Proteomes" id="UP000601361">
    <property type="component" value="Unassembled WGS sequence"/>
</dbReference>
<protein>
    <recommendedName>
        <fullName evidence="2">Fibronectin type-III domain-containing protein</fullName>
    </recommendedName>
</protein>
<dbReference type="SUPFAM" id="SSF49265">
    <property type="entry name" value="Fibronectin type III"/>
    <property type="match status" value="1"/>
</dbReference>
<feature type="compositionally biased region" description="Basic residues" evidence="1">
    <location>
        <begin position="316"/>
        <end position="333"/>
    </location>
</feature>
<dbReference type="Gene3D" id="2.60.40.10">
    <property type="entry name" value="Immunoglobulins"/>
    <property type="match status" value="1"/>
</dbReference>
<evidence type="ECO:0000313" key="4">
    <source>
        <dbReference type="Proteomes" id="UP000601361"/>
    </source>
</evidence>
<dbReference type="PROSITE" id="PS50853">
    <property type="entry name" value="FN3"/>
    <property type="match status" value="1"/>
</dbReference>
<gene>
    <name evidence="3" type="ORF">GCM10011378_37360</name>
</gene>
<dbReference type="InterPro" id="IPR013783">
    <property type="entry name" value="Ig-like_fold"/>
</dbReference>
<feature type="region of interest" description="Disordered" evidence="1">
    <location>
        <begin position="295"/>
        <end position="333"/>
    </location>
</feature>
<dbReference type="InterPro" id="IPR003961">
    <property type="entry name" value="FN3_dom"/>
</dbReference>
<evidence type="ECO:0000256" key="1">
    <source>
        <dbReference type="SAM" id="MobiDB-lite"/>
    </source>
</evidence>
<name>A0ABQ1X7I1_9BACT</name>
<sequence>MRNQLPTAIATTPGDFPRWWRVVVGNLFLLPGALLAAKGQVPNNDIERRRVLRLSEAVVSSTTDCTVQWACVDEKLTGKCIEYHNDQWFEFTPRTAGRYYVNIGGQKCRDTRGVQLVVLTGQPCQPATYRVLSCTSLGSQDDVFVLLDSLQAGQPYLLNVDGYLKDFCQFSLSVSDKAQGVPAQPAPLLASVAPSANSSFTLRWTLPDSLGSAQQFRVLRREAAAFRASEVATVPVQRTTYGTTSPEYTWTDTLSAPGRYLYQVVAKAADGTASAVVQQQWYAYSLPLPQSDKNKVQAAAEGAKRAAKAQQSWERRGHRARMKRLAGQRHPNS</sequence>
<dbReference type="RefSeq" id="WP_188559395.1">
    <property type="nucleotide sequence ID" value="NZ_BMGS01000012.1"/>
</dbReference>
<keyword evidence="4" id="KW-1185">Reference proteome</keyword>
<organism evidence="3 4">
    <name type="scientific">Hymenobacter glacieicola</name>
    <dbReference type="NCBI Taxonomy" id="1562124"/>
    <lineage>
        <taxon>Bacteria</taxon>
        <taxon>Pseudomonadati</taxon>
        <taxon>Bacteroidota</taxon>
        <taxon>Cytophagia</taxon>
        <taxon>Cytophagales</taxon>
        <taxon>Hymenobacteraceae</taxon>
        <taxon>Hymenobacter</taxon>
    </lineage>
</organism>
<dbReference type="InterPro" id="IPR036116">
    <property type="entry name" value="FN3_sf"/>
</dbReference>
<accession>A0ABQ1X7I1</accession>
<comment type="caution">
    <text evidence="3">The sequence shown here is derived from an EMBL/GenBank/DDBJ whole genome shotgun (WGS) entry which is preliminary data.</text>
</comment>
<evidence type="ECO:0000313" key="3">
    <source>
        <dbReference type="EMBL" id="GGG57832.1"/>
    </source>
</evidence>
<proteinExistence type="predicted"/>
<dbReference type="CDD" id="cd00063">
    <property type="entry name" value="FN3"/>
    <property type="match status" value="1"/>
</dbReference>
<reference evidence="4" key="1">
    <citation type="journal article" date="2019" name="Int. J. Syst. Evol. Microbiol.">
        <title>The Global Catalogue of Microorganisms (GCM) 10K type strain sequencing project: providing services to taxonomists for standard genome sequencing and annotation.</title>
        <authorList>
            <consortium name="The Broad Institute Genomics Platform"/>
            <consortium name="The Broad Institute Genome Sequencing Center for Infectious Disease"/>
            <person name="Wu L."/>
            <person name="Ma J."/>
        </authorList>
    </citation>
    <scope>NUCLEOTIDE SEQUENCE [LARGE SCALE GENOMIC DNA]</scope>
    <source>
        <strain evidence="4">CGMCC 1.12990</strain>
    </source>
</reference>
<dbReference type="EMBL" id="BMGS01000012">
    <property type="protein sequence ID" value="GGG57832.1"/>
    <property type="molecule type" value="Genomic_DNA"/>
</dbReference>
<feature type="domain" description="Fibronectin type-III" evidence="2">
    <location>
        <begin position="184"/>
        <end position="288"/>
    </location>
</feature>
<evidence type="ECO:0000259" key="2">
    <source>
        <dbReference type="PROSITE" id="PS50853"/>
    </source>
</evidence>